<dbReference type="AlphaFoldDB" id="A0A328ASB3"/>
<keyword evidence="2" id="KW-1185">Reference proteome</keyword>
<evidence type="ECO:0000313" key="2">
    <source>
        <dbReference type="Proteomes" id="UP000249725"/>
    </source>
</evidence>
<name>A0A328ASB3_9CAUL</name>
<accession>A0A328ASB3</accession>
<dbReference type="RefSeq" id="WP_111514403.1">
    <property type="nucleotide sequence ID" value="NZ_QFYR01000001.1"/>
</dbReference>
<dbReference type="Proteomes" id="UP000249725">
    <property type="component" value="Unassembled WGS sequence"/>
</dbReference>
<reference evidence="2" key="1">
    <citation type="submission" date="2018-05" db="EMBL/GenBank/DDBJ databases">
        <authorList>
            <person name="Li X."/>
        </authorList>
    </citation>
    <scope>NUCLEOTIDE SEQUENCE [LARGE SCALE GENOMIC DNA]</scope>
    <source>
        <strain evidence="2">YIM 73061</strain>
    </source>
</reference>
<dbReference type="OrthoDB" id="7210877at2"/>
<gene>
    <name evidence="1" type="ORF">DJ018_08605</name>
</gene>
<dbReference type="EMBL" id="QFYR01000001">
    <property type="protein sequence ID" value="RAK57953.1"/>
    <property type="molecule type" value="Genomic_DNA"/>
</dbReference>
<organism evidence="1 2">
    <name type="scientific">Phenylobacterium deserti</name>
    <dbReference type="NCBI Taxonomy" id="1914756"/>
    <lineage>
        <taxon>Bacteria</taxon>
        <taxon>Pseudomonadati</taxon>
        <taxon>Pseudomonadota</taxon>
        <taxon>Alphaproteobacteria</taxon>
        <taxon>Caulobacterales</taxon>
        <taxon>Caulobacteraceae</taxon>
        <taxon>Phenylobacterium</taxon>
    </lineage>
</organism>
<protein>
    <recommendedName>
        <fullName evidence="3">AbrB/MazE/SpoVT family DNA-binding domain-containing protein</fullName>
    </recommendedName>
</protein>
<sequence>MIALKVEKIGDRVAVELTEEALQALDMDVGGTLHLEPSPNGVLQVVTREVWVEDPAAPGEAVLRACERRHEPFSAA</sequence>
<proteinExistence type="predicted"/>
<evidence type="ECO:0000313" key="1">
    <source>
        <dbReference type="EMBL" id="RAK57953.1"/>
    </source>
</evidence>
<evidence type="ECO:0008006" key="3">
    <source>
        <dbReference type="Google" id="ProtNLM"/>
    </source>
</evidence>
<comment type="caution">
    <text evidence="1">The sequence shown here is derived from an EMBL/GenBank/DDBJ whole genome shotgun (WGS) entry which is preliminary data.</text>
</comment>